<proteinExistence type="predicted"/>
<dbReference type="Proteomes" id="UP000676649">
    <property type="component" value="Chromosome"/>
</dbReference>
<dbReference type="EMBL" id="CP073754">
    <property type="protein sequence ID" value="QWF71810.1"/>
    <property type="molecule type" value="Genomic_DNA"/>
</dbReference>
<reference evidence="1" key="1">
    <citation type="submission" date="2021-04" db="EMBL/GenBank/DDBJ databases">
        <title>Draft genome sequence data of methanotrophic Methylovulum sp. strain S1L and Methylomonas sp. strain S2AM isolated from boreal lake water columns.</title>
        <authorList>
            <person name="Rissanen A.J."/>
            <person name="Mangayil R."/>
            <person name="Svenning M.M."/>
            <person name="Khanongnuch R."/>
        </authorList>
    </citation>
    <scope>NUCLEOTIDE SEQUENCE</scope>
    <source>
        <strain evidence="1">S2AM</strain>
    </source>
</reference>
<accession>A0A975R9V3</accession>
<keyword evidence="2" id="KW-1185">Reference proteome</keyword>
<name>A0A975R9V3_9GAMM</name>
<evidence type="ECO:0000313" key="2">
    <source>
        <dbReference type="Proteomes" id="UP000676649"/>
    </source>
</evidence>
<sequence length="187" mass="21490">MRAIAILHEGKKDNLEQVLLLQLLQELKLPSEKCQLYAMGSKSNFFKSEHVNYQRLGDLVNADQVDKILFVLDADDAKNDVKFGGYDNTSTHIQSMINTLGWQAISDFYIVCNPGTSSGYLESLVLASLPEHQRLCINNFLSCSEFRAKDHHKDIYRVIYEIAFPQAPWNFQHPHFQLLKEKLQALF</sequence>
<evidence type="ECO:0000313" key="1">
    <source>
        <dbReference type="EMBL" id="QWF71810.1"/>
    </source>
</evidence>
<dbReference type="AlphaFoldDB" id="A0A975R9V3"/>
<gene>
    <name evidence="1" type="ORF">KEF85_04885</name>
</gene>
<dbReference type="KEGG" id="mpad:KEF85_04885"/>
<organism evidence="1 2">
    <name type="scientific">Methylomonas paludis</name>
    <dbReference type="NCBI Taxonomy" id="1173101"/>
    <lineage>
        <taxon>Bacteria</taxon>
        <taxon>Pseudomonadati</taxon>
        <taxon>Pseudomonadota</taxon>
        <taxon>Gammaproteobacteria</taxon>
        <taxon>Methylococcales</taxon>
        <taxon>Methylococcaceae</taxon>
        <taxon>Methylomonas</taxon>
    </lineage>
</organism>
<protein>
    <submittedName>
        <fullName evidence="1">Uncharacterized protein</fullName>
    </submittedName>
</protein>
<dbReference type="RefSeq" id="WP_215583590.1">
    <property type="nucleotide sequence ID" value="NZ_CP073754.1"/>
</dbReference>